<dbReference type="InterPro" id="IPR007621">
    <property type="entry name" value="TPM_dom"/>
</dbReference>
<keyword evidence="2" id="KW-1133">Transmembrane helix</keyword>
<keyword evidence="2" id="KW-0472">Membrane</keyword>
<feature type="transmembrane region" description="Helical" evidence="2">
    <location>
        <begin position="183"/>
        <end position="204"/>
    </location>
</feature>
<evidence type="ECO:0000256" key="3">
    <source>
        <dbReference type="SAM" id="SignalP"/>
    </source>
</evidence>
<keyword evidence="6" id="KW-1185">Reference proteome</keyword>
<dbReference type="PANTHER" id="PTHR30373:SF2">
    <property type="entry name" value="UPF0603 PROTEIN YGCG"/>
    <property type="match status" value="1"/>
</dbReference>
<dbReference type="Proteomes" id="UP001167796">
    <property type="component" value="Unassembled WGS sequence"/>
</dbReference>
<sequence length="250" mass="27124">MHRLSRWLFSFLLLLFAAGAHATVPPSALPPRPEPARFVNDLAGVLTVEQRLALEQKLQAYNDSTTTQIAVVLLKKVAPYEVAEYAQQLGQAWGVGQKGRDNGIVILAAIEERSVTIQTGYGMEARVPDYVTSQIIQQQFQPDFRLKRYYEGLDHGIDVIIHRAAGEFSPMTPHPAPWSEQPWWVWVILLTLVPLGLGVMYIMFFKVGLSGRSTGSGPRSTLSSSSGGGSSSSSSFGGGSFGGGGSSGRW</sequence>
<dbReference type="PANTHER" id="PTHR30373">
    <property type="entry name" value="UPF0603 PROTEIN YGCG"/>
    <property type="match status" value="1"/>
</dbReference>
<evidence type="ECO:0000256" key="2">
    <source>
        <dbReference type="SAM" id="Phobius"/>
    </source>
</evidence>
<dbReference type="RefSeq" id="WP_305010549.1">
    <property type="nucleotide sequence ID" value="NZ_JAUQSX010000002.1"/>
</dbReference>
<name>A0ABT9A7N6_9BACT</name>
<feature type="signal peptide" evidence="3">
    <location>
        <begin position="1"/>
        <end position="22"/>
    </location>
</feature>
<keyword evidence="2" id="KW-0812">Transmembrane</keyword>
<accession>A0ABT9A7N6</accession>
<protein>
    <submittedName>
        <fullName evidence="5">TPM domain-containing protein</fullName>
    </submittedName>
</protein>
<gene>
    <name evidence="5" type="ORF">Q5H92_05800</name>
</gene>
<dbReference type="Pfam" id="PF04536">
    <property type="entry name" value="TPM_phosphatase"/>
    <property type="match status" value="1"/>
</dbReference>
<evidence type="ECO:0000313" key="6">
    <source>
        <dbReference type="Proteomes" id="UP001167796"/>
    </source>
</evidence>
<dbReference type="Gene3D" id="3.10.310.50">
    <property type="match status" value="1"/>
</dbReference>
<reference evidence="5" key="1">
    <citation type="submission" date="2023-07" db="EMBL/GenBank/DDBJ databases">
        <authorList>
            <person name="Kim M.K."/>
        </authorList>
    </citation>
    <scope>NUCLEOTIDE SEQUENCE</scope>
    <source>
        <strain evidence="5">M29</strain>
    </source>
</reference>
<feature type="domain" description="TPM" evidence="4">
    <location>
        <begin position="39"/>
        <end position="161"/>
    </location>
</feature>
<feature type="chain" id="PRO_5045211684" evidence="3">
    <location>
        <begin position="23"/>
        <end position="250"/>
    </location>
</feature>
<feature type="compositionally biased region" description="Gly residues" evidence="1">
    <location>
        <begin position="226"/>
        <end position="250"/>
    </location>
</feature>
<feature type="compositionally biased region" description="Low complexity" evidence="1">
    <location>
        <begin position="216"/>
        <end position="225"/>
    </location>
</feature>
<proteinExistence type="predicted"/>
<evidence type="ECO:0000259" key="4">
    <source>
        <dbReference type="Pfam" id="PF04536"/>
    </source>
</evidence>
<evidence type="ECO:0000256" key="1">
    <source>
        <dbReference type="SAM" id="MobiDB-lite"/>
    </source>
</evidence>
<feature type="region of interest" description="Disordered" evidence="1">
    <location>
        <begin position="216"/>
        <end position="250"/>
    </location>
</feature>
<comment type="caution">
    <text evidence="5">The sequence shown here is derived from an EMBL/GenBank/DDBJ whole genome shotgun (WGS) entry which is preliminary data.</text>
</comment>
<keyword evidence="3" id="KW-0732">Signal</keyword>
<evidence type="ECO:0000313" key="5">
    <source>
        <dbReference type="EMBL" id="MDO7845862.1"/>
    </source>
</evidence>
<organism evidence="5 6">
    <name type="scientific">Hymenobacter mellowenesis</name>
    <dbReference type="NCBI Taxonomy" id="3063995"/>
    <lineage>
        <taxon>Bacteria</taxon>
        <taxon>Pseudomonadati</taxon>
        <taxon>Bacteroidota</taxon>
        <taxon>Cytophagia</taxon>
        <taxon>Cytophagales</taxon>
        <taxon>Hymenobacteraceae</taxon>
        <taxon>Hymenobacter</taxon>
    </lineage>
</organism>
<dbReference type="EMBL" id="JAUQSX010000002">
    <property type="protein sequence ID" value="MDO7845862.1"/>
    <property type="molecule type" value="Genomic_DNA"/>
</dbReference>